<accession>A0A1S0U0Z3</accession>
<dbReference type="KEGG" id="loa:LOAG_05091"/>
<dbReference type="InParanoid" id="A0A1S0U0Z3"/>
<dbReference type="GeneID" id="9942500"/>
<feature type="non-terminal residue" evidence="1">
    <location>
        <position position="1"/>
    </location>
</feature>
<sequence>VAQPLLPKVFNASLFFVYDIKLLFDPSCASLLFSRSIALEISGDFFYCSCLFLCPRGRSSNSTHTYTHTYTHTHTHTHIHVYNICTHIHTYTNSNAYPDEHCNMTPLPTHSSLLSRHISASYSSERPFHCFPLLFLHYGLFVCEGFYGRN</sequence>
<proteinExistence type="predicted"/>
<evidence type="ECO:0000313" key="1">
    <source>
        <dbReference type="EMBL" id="EFO23390.1"/>
    </source>
</evidence>
<reference evidence="1" key="1">
    <citation type="submission" date="2012-04" db="EMBL/GenBank/DDBJ databases">
        <title>The Genome Sequence of Loa loa.</title>
        <authorList>
            <consortium name="The Broad Institute Genome Sequencing Platform"/>
            <consortium name="Broad Institute Genome Sequencing Center for Infectious Disease"/>
            <person name="Nutman T.B."/>
            <person name="Fink D.L."/>
            <person name="Russ C."/>
            <person name="Young S."/>
            <person name="Zeng Q."/>
            <person name="Gargeya S."/>
            <person name="Alvarado L."/>
            <person name="Berlin A."/>
            <person name="Chapman S.B."/>
            <person name="Chen Z."/>
            <person name="Freedman E."/>
            <person name="Gellesch M."/>
            <person name="Goldberg J."/>
            <person name="Griggs A."/>
            <person name="Gujja S."/>
            <person name="Heilman E.R."/>
            <person name="Heiman D."/>
            <person name="Howarth C."/>
            <person name="Mehta T."/>
            <person name="Neiman D."/>
            <person name="Pearson M."/>
            <person name="Roberts A."/>
            <person name="Saif S."/>
            <person name="Shea T."/>
            <person name="Shenoy N."/>
            <person name="Sisk P."/>
            <person name="Stolte C."/>
            <person name="Sykes S."/>
            <person name="White J."/>
            <person name="Yandava C."/>
            <person name="Haas B."/>
            <person name="Henn M.R."/>
            <person name="Nusbaum C."/>
            <person name="Birren B."/>
        </authorList>
    </citation>
    <scope>NUCLEOTIDE SEQUENCE [LARGE SCALE GENOMIC DNA]</scope>
</reference>
<dbReference type="CTD" id="9942500"/>
<dbReference type="EMBL" id="JH712128">
    <property type="protein sequence ID" value="EFO23390.1"/>
    <property type="molecule type" value="Genomic_DNA"/>
</dbReference>
<gene>
    <name evidence="1" type="ORF">LOAG_05091</name>
</gene>
<organism evidence="1">
    <name type="scientific">Loa loa</name>
    <name type="common">Eye worm</name>
    <name type="synonym">Filaria loa</name>
    <dbReference type="NCBI Taxonomy" id="7209"/>
    <lineage>
        <taxon>Eukaryota</taxon>
        <taxon>Metazoa</taxon>
        <taxon>Ecdysozoa</taxon>
        <taxon>Nematoda</taxon>
        <taxon>Chromadorea</taxon>
        <taxon>Rhabditida</taxon>
        <taxon>Spirurina</taxon>
        <taxon>Spiruromorpha</taxon>
        <taxon>Filarioidea</taxon>
        <taxon>Onchocercidae</taxon>
        <taxon>Loa</taxon>
    </lineage>
</organism>
<dbReference type="AlphaFoldDB" id="A0A1S0U0Z3"/>
<protein>
    <submittedName>
        <fullName evidence="1">Uncharacterized protein</fullName>
    </submittedName>
</protein>
<name>A0A1S0U0Z3_LOALO</name>
<dbReference type="RefSeq" id="XP_003140676.1">
    <property type="nucleotide sequence ID" value="XM_003140628.1"/>
</dbReference>